<reference evidence="1" key="1">
    <citation type="submission" date="2018-05" db="EMBL/GenBank/DDBJ databases">
        <authorList>
            <person name="Lanie J.A."/>
            <person name="Ng W.-L."/>
            <person name="Kazmierczak K.M."/>
            <person name="Andrzejewski T.M."/>
            <person name="Davidsen T.M."/>
            <person name="Wayne K.J."/>
            <person name="Tettelin H."/>
            <person name="Glass J.I."/>
            <person name="Rusch D."/>
            <person name="Podicherti R."/>
            <person name="Tsui H.-C.T."/>
            <person name="Winkler M.E."/>
        </authorList>
    </citation>
    <scope>NUCLEOTIDE SEQUENCE</scope>
</reference>
<accession>A0A382F6N7</accession>
<organism evidence="1">
    <name type="scientific">marine metagenome</name>
    <dbReference type="NCBI Taxonomy" id="408172"/>
    <lineage>
        <taxon>unclassified sequences</taxon>
        <taxon>metagenomes</taxon>
        <taxon>ecological metagenomes</taxon>
    </lineage>
</organism>
<evidence type="ECO:0000313" key="1">
    <source>
        <dbReference type="EMBL" id="SVB57994.1"/>
    </source>
</evidence>
<proteinExistence type="predicted"/>
<name>A0A382F6N7_9ZZZZ</name>
<dbReference type="AlphaFoldDB" id="A0A382F6N7"/>
<dbReference type="EMBL" id="UINC01048004">
    <property type="protein sequence ID" value="SVB57994.1"/>
    <property type="molecule type" value="Genomic_DNA"/>
</dbReference>
<protein>
    <submittedName>
        <fullName evidence="1">Uncharacterized protein</fullName>
    </submittedName>
</protein>
<gene>
    <name evidence="1" type="ORF">METZ01_LOCUS210848</name>
</gene>
<sequence length="66" mass="7674">MQEHYTIFKRIPNQIIIEEVGNVYDYGEIMPTIANLKSNDPEGEFFYQIVKTSTVRPGFGRDPDLH</sequence>